<reference evidence="1 2" key="1">
    <citation type="journal article" date="2013" name="Nat. Genet.">
        <title>The genome of the hydatid tapeworm Echinococcus granulosus.</title>
        <authorList>
            <person name="Zheng H."/>
            <person name="Zhang W."/>
            <person name="Zhang L."/>
            <person name="Zhang Z."/>
            <person name="Li J."/>
            <person name="Lu G."/>
            <person name="Zhu Y."/>
            <person name="Wang Y."/>
            <person name="Huang Y."/>
            <person name="Liu J."/>
            <person name="Kang H."/>
            <person name="Chen J."/>
            <person name="Wang L."/>
            <person name="Chen A."/>
            <person name="Yu S."/>
            <person name="Gao Z."/>
            <person name="Jin L."/>
            <person name="Gu W."/>
            <person name="Wang Z."/>
            <person name="Zhao L."/>
            <person name="Shi B."/>
            <person name="Wen H."/>
            <person name="Lin R."/>
            <person name="Jones M.K."/>
            <person name="Brejova B."/>
            <person name="Vinar T."/>
            <person name="Zhao G."/>
            <person name="McManus D.P."/>
            <person name="Chen Z."/>
            <person name="Zhou Y."/>
            <person name="Wang S."/>
        </authorList>
    </citation>
    <scope>NUCLEOTIDE SEQUENCE [LARGE SCALE GENOMIC DNA]</scope>
</reference>
<gene>
    <name evidence="1" type="ORF">EGR_06288</name>
</gene>
<organism evidence="1 2">
    <name type="scientific">Echinococcus granulosus</name>
    <name type="common">Hydatid tapeworm</name>
    <dbReference type="NCBI Taxonomy" id="6210"/>
    <lineage>
        <taxon>Eukaryota</taxon>
        <taxon>Metazoa</taxon>
        <taxon>Spiralia</taxon>
        <taxon>Lophotrochozoa</taxon>
        <taxon>Platyhelminthes</taxon>
        <taxon>Cestoda</taxon>
        <taxon>Eucestoda</taxon>
        <taxon>Cyclophyllidea</taxon>
        <taxon>Taeniidae</taxon>
        <taxon>Echinococcus</taxon>
        <taxon>Echinococcus granulosus group</taxon>
    </lineage>
</organism>
<protein>
    <submittedName>
        <fullName evidence="1">Uncharacterized protein</fullName>
    </submittedName>
</protein>
<sequence>MENSKLFWVIWRSISVLLQSQPVNNFKKHLNNWLFYNTRICSISTICLDFYTLIKSVKSEKLGSFECSLFQILAYFAGGNKIY</sequence>
<name>W6UZ41_ECHGR</name>
<comment type="caution">
    <text evidence="1">The sequence shown here is derived from an EMBL/GenBank/DDBJ whole genome shotgun (WGS) entry which is preliminary data.</text>
</comment>
<dbReference type="KEGG" id="egl:EGR_06288"/>
<dbReference type="Proteomes" id="UP000019149">
    <property type="component" value="Unassembled WGS sequence"/>
</dbReference>
<evidence type="ECO:0000313" key="2">
    <source>
        <dbReference type="Proteomes" id="UP000019149"/>
    </source>
</evidence>
<dbReference type="GeneID" id="36342003"/>
<dbReference type="AlphaFoldDB" id="W6UZ41"/>
<dbReference type="EMBL" id="APAU02000054">
    <property type="protein sequence ID" value="EUB58864.1"/>
    <property type="molecule type" value="Genomic_DNA"/>
</dbReference>
<dbReference type="CTD" id="36342003"/>
<proteinExistence type="predicted"/>
<keyword evidence="2" id="KW-1185">Reference proteome</keyword>
<evidence type="ECO:0000313" key="1">
    <source>
        <dbReference type="EMBL" id="EUB58864.1"/>
    </source>
</evidence>
<dbReference type="RefSeq" id="XP_024350060.1">
    <property type="nucleotide sequence ID" value="XM_024495537.1"/>
</dbReference>
<accession>W6UZ41</accession>